<sequence>MIFDHVVVPLTFLVSFANSFLVNDLPEAKVQLLSPGIDFRIPDVSGLQEIGVHYSINQPLSGAQGTGAFNYEIIHKSADGFWHHRNTGVKVHSGDTVYYWLYYKINGMGTVKTDLSFHLKTQALHTTVPSTGTCENKISHCADFGADVCTAYREWSNKNCQKYCNLCRAGLTSKSPLTGLQLIFEDTFDNGFDKSKWKNEISAFGGGNWEFQIYSPEPTNTFVRNGVLHLKPTTTAEKFGENFLHHGILDIRREWGYCTKSEFYGCLRNSKDAMIPPIMSSKVISKVSFKYGRVEVVAQMPIGDWIWPAIWLMPKEEHYGGWPMSGEIDMVETRCNKQFGDIGIQRMMSTLHWGPHWDQDPWQKTTAAKRLASGNWSDKMHKYTMDWNEYHIILSVDDEPVLTADTPQFGYWGLGGFSGNNLWSNGSRDAPFDREFYLQMNTAVGGTNGFFPDGVQNAGYNKPWSNDDPKASEIFWNARNLWMPTWHGDDSALKIDSVRIWKKI</sequence>
<protein>
    <recommendedName>
        <fullName evidence="12">GH16 domain-containing protein</fullName>
    </recommendedName>
</protein>
<comment type="similarity">
    <text evidence="1">Belongs to the glycosyl hydrolase 16 family.</text>
</comment>
<dbReference type="InterPro" id="IPR031756">
    <property type="entry name" value="BGBP_N"/>
</dbReference>
<evidence type="ECO:0000259" key="8">
    <source>
        <dbReference type="PROSITE" id="PS51762"/>
    </source>
</evidence>
<dbReference type="Pfam" id="PF15886">
    <property type="entry name" value="CBM39"/>
    <property type="match status" value="1"/>
</dbReference>
<evidence type="ECO:0000313" key="10">
    <source>
        <dbReference type="EMBL" id="VDI21368.1"/>
    </source>
</evidence>
<dbReference type="InterPro" id="IPR000757">
    <property type="entry name" value="Beta-glucanase-like"/>
</dbReference>
<feature type="chain" id="PRO_5033052475" description="GH16 domain-containing protein" evidence="6">
    <location>
        <begin position="20"/>
        <end position="504"/>
    </location>
</feature>
<dbReference type="GO" id="GO:0005975">
    <property type="term" value="P:carbohydrate metabolic process"/>
    <property type="evidence" value="ECO:0007669"/>
    <property type="project" value="InterPro"/>
</dbReference>
<feature type="domain" description="CBM39" evidence="9">
    <location>
        <begin position="23"/>
        <end position="124"/>
    </location>
</feature>
<comment type="similarity">
    <text evidence="2">Belongs to the insect beta-1,3-glucan binding protein family.</text>
</comment>
<dbReference type="Proteomes" id="UP000596742">
    <property type="component" value="Unassembled WGS sequence"/>
</dbReference>
<dbReference type="InterPro" id="IPR003582">
    <property type="entry name" value="ShKT_dom"/>
</dbReference>
<evidence type="ECO:0000256" key="5">
    <source>
        <dbReference type="PROSITE-ProRule" id="PRU01005"/>
    </source>
</evidence>
<feature type="domain" description="GH16" evidence="8">
    <location>
        <begin position="153"/>
        <end position="504"/>
    </location>
</feature>
<evidence type="ECO:0000259" key="9">
    <source>
        <dbReference type="PROSITE" id="PS51969"/>
    </source>
</evidence>
<evidence type="ECO:0000256" key="2">
    <source>
        <dbReference type="ARBA" id="ARBA00008781"/>
    </source>
</evidence>
<keyword evidence="4" id="KW-0391">Immunity</keyword>
<keyword evidence="6" id="KW-0732">Signal</keyword>
<accession>A0A8B6DJU5</accession>
<proteinExistence type="inferred from homology"/>
<dbReference type="PROSITE" id="PS51969">
    <property type="entry name" value="CBM39"/>
    <property type="match status" value="1"/>
</dbReference>
<feature type="signal peptide" evidence="6">
    <location>
        <begin position="1"/>
        <end position="19"/>
    </location>
</feature>
<dbReference type="GO" id="GO:0045087">
    <property type="term" value="P:innate immune response"/>
    <property type="evidence" value="ECO:0007669"/>
    <property type="project" value="UniProtKB-KW"/>
</dbReference>
<dbReference type="PANTHER" id="PTHR10963:SF55">
    <property type="entry name" value="GLYCOSIDE HYDROLASE FAMILY 16 PROTEIN"/>
    <property type="match status" value="1"/>
</dbReference>
<dbReference type="Gene3D" id="2.60.40.2140">
    <property type="entry name" value="Beta-1,3-glucan-recognition protein, N-terminal domain"/>
    <property type="match status" value="1"/>
</dbReference>
<dbReference type="SUPFAM" id="SSF49899">
    <property type="entry name" value="Concanavalin A-like lectins/glucanases"/>
    <property type="match status" value="1"/>
</dbReference>
<evidence type="ECO:0000313" key="11">
    <source>
        <dbReference type="Proteomes" id="UP000596742"/>
    </source>
</evidence>
<dbReference type="InterPro" id="IPR043030">
    <property type="entry name" value="BGBP_N_sf"/>
</dbReference>
<comment type="caution">
    <text evidence="10">The sequence shown here is derived from an EMBL/GenBank/DDBJ whole genome shotgun (WGS) entry which is preliminary data.</text>
</comment>
<dbReference type="InterPro" id="IPR013320">
    <property type="entry name" value="ConA-like_dom_sf"/>
</dbReference>
<dbReference type="PANTHER" id="PTHR10963">
    <property type="entry name" value="GLYCOSYL HYDROLASE-RELATED"/>
    <property type="match status" value="1"/>
</dbReference>
<dbReference type="Pfam" id="PF00722">
    <property type="entry name" value="Glyco_hydro_16"/>
    <property type="match status" value="1"/>
</dbReference>
<evidence type="ECO:0000256" key="6">
    <source>
        <dbReference type="SAM" id="SignalP"/>
    </source>
</evidence>
<evidence type="ECO:0000256" key="4">
    <source>
        <dbReference type="ARBA" id="ARBA00022859"/>
    </source>
</evidence>
<dbReference type="AlphaFoldDB" id="A0A8B6DJU5"/>
<comment type="caution">
    <text evidence="5">Lacks conserved residue(s) required for the propagation of feature annotation.</text>
</comment>
<keyword evidence="11" id="KW-1185">Reference proteome</keyword>
<gene>
    <name evidence="10" type="ORF">MGAL_10B064355</name>
</gene>
<dbReference type="OrthoDB" id="4781at2759"/>
<dbReference type="PROSITE" id="PS51670">
    <property type="entry name" value="SHKT"/>
    <property type="match status" value="1"/>
</dbReference>
<dbReference type="GO" id="GO:0030246">
    <property type="term" value="F:carbohydrate binding"/>
    <property type="evidence" value="ECO:0007669"/>
    <property type="project" value="InterPro"/>
</dbReference>
<evidence type="ECO:0008006" key="12">
    <source>
        <dbReference type="Google" id="ProtNLM"/>
    </source>
</evidence>
<name>A0A8B6DJU5_MYTGA</name>
<dbReference type="PROSITE" id="PS51762">
    <property type="entry name" value="GH16_2"/>
    <property type="match status" value="1"/>
</dbReference>
<dbReference type="InterPro" id="IPR050546">
    <property type="entry name" value="Glycosyl_Hydrlase_16"/>
</dbReference>
<organism evidence="10 11">
    <name type="scientific">Mytilus galloprovincialis</name>
    <name type="common">Mediterranean mussel</name>
    <dbReference type="NCBI Taxonomy" id="29158"/>
    <lineage>
        <taxon>Eukaryota</taxon>
        <taxon>Metazoa</taxon>
        <taxon>Spiralia</taxon>
        <taxon>Lophotrochozoa</taxon>
        <taxon>Mollusca</taxon>
        <taxon>Bivalvia</taxon>
        <taxon>Autobranchia</taxon>
        <taxon>Pteriomorphia</taxon>
        <taxon>Mytilida</taxon>
        <taxon>Mytiloidea</taxon>
        <taxon>Mytilidae</taxon>
        <taxon>Mytilinae</taxon>
        <taxon>Mytilus</taxon>
    </lineage>
</organism>
<dbReference type="GO" id="GO:0004553">
    <property type="term" value="F:hydrolase activity, hydrolyzing O-glycosyl compounds"/>
    <property type="evidence" value="ECO:0007669"/>
    <property type="project" value="InterPro"/>
</dbReference>
<evidence type="ECO:0000259" key="7">
    <source>
        <dbReference type="PROSITE" id="PS51670"/>
    </source>
</evidence>
<dbReference type="Gene3D" id="2.60.120.200">
    <property type="match status" value="1"/>
</dbReference>
<feature type="domain" description="ShKT" evidence="7">
    <location>
        <begin position="134"/>
        <end position="167"/>
    </location>
</feature>
<keyword evidence="3" id="KW-0399">Innate immunity</keyword>
<dbReference type="EMBL" id="UYJE01003670">
    <property type="protein sequence ID" value="VDI21368.1"/>
    <property type="molecule type" value="Genomic_DNA"/>
</dbReference>
<reference evidence="10" key="1">
    <citation type="submission" date="2018-11" db="EMBL/GenBank/DDBJ databases">
        <authorList>
            <person name="Alioto T."/>
            <person name="Alioto T."/>
        </authorList>
    </citation>
    <scope>NUCLEOTIDE SEQUENCE</scope>
</reference>
<evidence type="ECO:0000256" key="3">
    <source>
        <dbReference type="ARBA" id="ARBA00022588"/>
    </source>
</evidence>
<evidence type="ECO:0000256" key="1">
    <source>
        <dbReference type="ARBA" id="ARBA00006865"/>
    </source>
</evidence>